<comment type="function">
    <text evidence="5">Part of the Tol-Pal system, which plays a role in outer membrane invagination during cell division and is important for maintaining outer membrane integrity.</text>
</comment>
<evidence type="ECO:0000313" key="8">
    <source>
        <dbReference type="Proteomes" id="UP000315037"/>
    </source>
</evidence>
<evidence type="ECO:0000259" key="6">
    <source>
        <dbReference type="Pfam" id="PF04052"/>
    </source>
</evidence>
<evidence type="ECO:0000256" key="2">
    <source>
        <dbReference type="ARBA" id="ARBA00009820"/>
    </source>
</evidence>
<dbReference type="PROSITE" id="PS51318">
    <property type="entry name" value="TAT"/>
    <property type="match status" value="1"/>
</dbReference>
<comment type="caution">
    <text evidence="7">The sequence shown here is derived from an EMBL/GenBank/DDBJ whole genome shotgun (WGS) entry which is preliminary data.</text>
</comment>
<dbReference type="RefSeq" id="WP_165600954.1">
    <property type="nucleotide sequence ID" value="NZ_SORZ01000002.1"/>
</dbReference>
<dbReference type="AlphaFoldDB" id="A0A506ULY9"/>
<dbReference type="Pfam" id="PF07676">
    <property type="entry name" value="PD40"/>
    <property type="match status" value="5"/>
</dbReference>
<keyword evidence="5" id="KW-0132">Cell division</keyword>
<accession>A0A506ULY9</accession>
<dbReference type="EMBL" id="SORZ01000002">
    <property type="protein sequence ID" value="TPW34364.1"/>
    <property type="molecule type" value="Genomic_DNA"/>
</dbReference>
<sequence length="471" mass="49857">MSRSSSRSTPPLITDPLADHLAPLPLTRRSVLGRGLAGAALLGTSLAALPGGARAQSAGADQGAGEITVDQAHQAPIPILIPDFGPGLGDRISQVISNDLSSTGLFRVIPGGSLPANARPDFAALKARGVRAAVAGSATGDGSVRVEMRLWDVLSGQQLQGTAYTASEANWRQIAHLIADVIYERLLGEPGYFNTRIAYIARTGPHRHQETRLAIMDQDGANPHMLTDGRWLTLEPRFDPSGSQLAFLSYANNRPRVYLYNLRSGQQSLLGSFEGISYAPRFAPNGQSIILAVTTPNGGSDIYTIDLASHSRRRLTSAPGVIDTSPCYSPDGRQIVFNSDRGGSPQLYIMNADGSGAHRISYGQGHYGSPVWSPRGDLIAFTRINHGAFSLGVMNPDGTGERILTQGFTVESPSFAPNGRAIVFCRQSASGSGGAGFSSRLGVIDVAGFNEHELPTSTGASDPAWSPFRNK</sequence>
<dbReference type="HAMAP" id="MF_00671">
    <property type="entry name" value="TolB"/>
    <property type="match status" value="1"/>
</dbReference>
<organism evidence="7 8">
    <name type="scientific">Oecophyllibacter saccharovorans</name>
    <dbReference type="NCBI Taxonomy" id="2558360"/>
    <lineage>
        <taxon>Bacteria</taxon>
        <taxon>Pseudomonadati</taxon>
        <taxon>Pseudomonadota</taxon>
        <taxon>Alphaproteobacteria</taxon>
        <taxon>Acetobacterales</taxon>
        <taxon>Acetobacteraceae</taxon>
        <taxon>Oecophyllibacter</taxon>
    </lineage>
</organism>
<dbReference type="Proteomes" id="UP000315037">
    <property type="component" value="Unassembled WGS sequence"/>
</dbReference>
<dbReference type="SUPFAM" id="SSF52964">
    <property type="entry name" value="TolB, N-terminal domain"/>
    <property type="match status" value="1"/>
</dbReference>
<dbReference type="Gene3D" id="3.40.50.10070">
    <property type="entry name" value="TolB, N-terminal domain"/>
    <property type="match status" value="1"/>
</dbReference>
<dbReference type="SUPFAM" id="SSF69304">
    <property type="entry name" value="Tricorn protease N-terminal domain"/>
    <property type="match status" value="1"/>
</dbReference>
<dbReference type="GO" id="GO:0051301">
    <property type="term" value="P:cell division"/>
    <property type="evidence" value="ECO:0007669"/>
    <property type="project" value="UniProtKB-UniRule"/>
</dbReference>
<dbReference type="Pfam" id="PF04052">
    <property type="entry name" value="TolB_N"/>
    <property type="match status" value="1"/>
</dbReference>
<evidence type="ECO:0000256" key="4">
    <source>
        <dbReference type="ARBA" id="ARBA00022764"/>
    </source>
</evidence>
<keyword evidence="5" id="KW-0131">Cell cycle</keyword>
<dbReference type="NCBIfam" id="TIGR02800">
    <property type="entry name" value="propeller_TolB"/>
    <property type="match status" value="1"/>
</dbReference>
<feature type="domain" description="TolB N-terminal" evidence="6">
    <location>
        <begin position="66"/>
        <end position="159"/>
    </location>
</feature>
<comment type="similarity">
    <text evidence="2 5">Belongs to the TolB family.</text>
</comment>
<evidence type="ECO:0000256" key="1">
    <source>
        <dbReference type="ARBA" id="ARBA00004418"/>
    </source>
</evidence>
<dbReference type="Gene3D" id="2.120.10.30">
    <property type="entry name" value="TolB, C-terminal domain"/>
    <property type="match status" value="1"/>
</dbReference>
<dbReference type="GO" id="GO:0017038">
    <property type="term" value="P:protein import"/>
    <property type="evidence" value="ECO:0007669"/>
    <property type="project" value="InterPro"/>
</dbReference>
<dbReference type="InterPro" id="IPR011659">
    <property type="entry name" value="WD40"/>
</dbReference>
<dbReference type="PANTHER" id="PTHR36842">
    <property type="entry name" value="PROTEIN TOLB HOMOLOG"/>
    <property type="match status" value="1"/>
</dbReference>
<dbReference type="InterPro" id="IPR011042">
    <property type="entry name" value="6-blade_b-propeller_TolB-like"/>
</dbReference>
<protein>
    <recommendedName>
        <fullName evidence="5">Tol-Pal system protein TolB</fullName>
    </recommendedName>
</protein>
<keyword evidence="3 5" id="KW-0732">Signal</keyword>
<evidence type="ECO:0000313" key="7">
    <source>
        <dbReference type="EMBL" id="TPW34364.1"/>
    </source>
</evidence>
<keyword evidence="8" id="KW-1185">Reference proteome</keyword>
<keyword evidence="4 5" id="KW-0574">Periplasm</keyword>
<dbReference type="PANTHER" id="PTHR36842:SF1">
    <property type="entry name" value="PROTEIN TOLB"/>
    <property type="match status" value="1"/>
</dbReference>
<gene>
    <name evidence="5 7" type="primary">tolB</name>
    <name evidence="7" type="ORF">E3202_07705</name>
</gene>
<reference evidence="7 8" key="1">
    <citation type="submission" date="2019-03" db="EMBL/GenBank/DDBJ databases">
        <title>The complete genome sequence of Neokomagataea sp. Jb2 NBRC113641.</title>
        <authorList>
            <person name="Chua K.-O."/>
            <person name="Chan K.-G."/>
            <person name="See-Too W.-S."/>
        </authorList>
    </citation>
    <scope>NUCLEOTIDE SEQUENCE [LARGE SCALE GENOMIC DNA]</scope>
    <source>
        <strain evidence="7 8">Jb2</strain>
    </source>
</reference>
<name>A0A506ULY9_9PROT</name>
<dbReference type="InterPro" id="IPR007195">
    <property type="entry name" value="TolB_N"/>
</dbReference>
<dbReference type="InterPro" id="IPR006311">
    <property type="entry name" value="TAT_signal"/>
</dbReference>
<proteinExistence type="inferred from homology"/>
<evidence type="ECO:0000256" key="5">
    <source>
        <dbReference type="HAMAP-Rule" id="MF_00671"/>
    </source>
</evidence>
<dbReference type="InterPro" id="IPR014167">
    <property type="entry name" value="Tol-Pal_TolB"/>
</dbReference>
<comment type="subcellular location">
    <subcellularLocation>
        <location evidence="1 5">Periplasm</location>
    </subcellularLocation>
</comment>
<comment type="subunit">
    <text evidence="5">The Tol-Pal system is composed of five core proteins: the inner membrane proteins TolA, TolQ and TolR, the periplasmic protein TolB and the outer membrane protein Pal. They form a network linking the inner and outer membranes and the peptidoglycan layer.</text>
</comment>
<dbReference type="GO" id="GO:0042597">
    <property type="term" value="C:periplasmic space"/>
    <property type="evidence" value="ECO:0007669"/>
    <property type="project" value="UniProtKB-SubCell"/>
</dbReference>
<evidence type="ECO:0000256" key="3">
    <source>
        <dbReference type="ARBA" id="ARBA00022729"/>
    </source>
</evidence>